<name>A0AAD7AZV5_9AGAR</name>
<feature type="region of interest" description="Disordered" evidence="1">
    <location>
        <begin position="136"/>
        <end position="162"/>
    </location>
</feature>
<comment type="caution">
    <text evidence="2">The sequence shown here is derived from an EMBL/GenBank/DDBJ whole genome shotgun (WGS) entry which is preliminary data.</text>
</comment>
<dbReference type="Proteomes" id="UP001221142">
    <property type="component" value="Unassembled WGS sequence"/>
</dbReference>
<sequence>MSTPQKNSQPDNAKPVYPPTPTTPETELSDQRIMIKDIQRLAKLIGDTLKSDEIIEMLSEFSTAPDKSMTDDLEPCLGHARCDVHEALQTKVSASMSDDRTESDSHYPDIMSRPLRETSGTRTPCKMELIDSHVEALERGMSTRPEDGNDPSALDAQDTSGV</sequence>
<protein>
    <submittedName>
        <fullName evidence="2">Uncharacterized protein</fullName>
    </submittedName>
</protein>
<evidence type="ECO:0000313" key="2">
    <source>
        <dbReference type="EMBL" id="KAJ7605798.1"/>
    </source>
</evidence>
<proteinExistence type="predicted"/>
<organism evidence="2 3">
    <name type="scientific">Roridomyces roridus</name>
    <dbReference type="NCBI Taxonomy" id="1738132"/>
    <lineage>
        <taxon>Eukaryota</taxon>
        <taxon>Fungi</taxon>
        <taxon>Dikarya</taxon>
        <taxon>Basidiomycota</taxon>
        <taxon>Agaricomycotina</taxon>
        <taxon>Agaricomycetes</taxon>
        <taxon>Agaricomycetidae</taxon>
        <taxon>Agaricales</taxon>
        <taxon>Marasmiineae</taxon>
        <taxon>Mycenaceae</taxon>
        <taxon>Roridomyces</taxon>
    </lineage>
</organism>
<feature type="compositionally biased region" description="Polar residues" evidence="1">
    <location>
        <begin position="1"/>
        <end position="11"/>
    </location>
</feature>
<dbReference type="EMBL" id="JARKIF010000067">
    <property type="protein sequence ID" value="KAJ7605798.1"/>
    <property type="molecule type" value="Genomic_DNA"/>
</dbReference>
<accession>A0AAD7AZV5</accession>
<feature type="compositionally biased region" description="Basic and acidic residues" evidence="1">
    <location>
        <begin position="97"/>
        <end position="107"/>
    </location>
</feature>
<evidence type="ECO:0000256" key="1">
    <source>
        <dbReference type="SAM" id="MobiDB-lite"/>
    </source>
</evidence>
<feature type="region of interest" description="Disordered" evidence="1">
    <location>
        <begin position="92"/>
        <end position="124"/>
    </location>
</feature>
<feature type="region of interest" description="Disordered" evidence="1">
    <location>
        <begin position="1"/>
        <end position="29"/>
    </location>
</feature>
<evidence type="ECO:0000313" key="3">
    <source>
        <dbReference type="Proteomes" id="UP001221142"/>
    </source>
</evidence>
<reference evidence="2" key="1">
    <citation type="submission" date="2023-03" db="EMBL/GenBank/DDBJ databases">
        <title>Massive genome expansion in bonnet fungi (Mycena s.s.) driven by repeated elements and novel gene families across ecological guilds.</title>
        <authorList>
            <consortium name="Lawrence Berkeley National Laboratory"/>
            <person name="Harder C.B."/>
            <person name="Miyauchi S."/>
            <person name="Viragh M."/>
            <person name="Kuo A."/>
            <person name="Thoen E."/>
            <person name="Andreopoulos B."/>
            <person name="Lu D."/>
            <person name="Skrede I."/>
            <person name="Drula E."/>
            <person name="Henrissat B."/>
            <person name="Morin E."/>
            <person name="Kohler A."/>
            <person name="Barry K."/>
            <person name="LaButti K."/>
            <person name="Morin E."/>
            <person name="Salamov A."/>
            <person name="Lipzen A."/>
            <person name="Mereny Z."/>
            <person name="Hegedus B."/>
            <person name="Baldrian P."/>
            <person name="Stursova M."/>
            <person name="Weitz H."/>
            <person name="Taylor A."/>
            <person name="Grigoriev I.V."/>
            <person name="Nagy L.G."/>
            <person name="Martin F."/>
            <person name="Kauserud H."/>
        </authorList>
    </citation>
    <scope>NUCLEOTIDE SEQUENCE</scope>
    <source>
        <strain evidence="2">9284</strain>
    </source>
</reference>
<dbReference type="AlphaFoldDB" id="A0AAD7AZV5"/>
<gene>
    <name evidence="2" type="ORF">FB45DRAFT_1041878</name>
</gene>
<keyword evidence="3" id="KW-1185">Reference proteome</keyword>